<reference evidence="1" key="1">
    <citation type="submission" date="2024-07" db="EMBL/GenBank/DDBJ databases">
        <title>A survey of Mimosa microsymbionts across Brazilian biomes reveals a high diversity of Paraburkholderia nodulating endemic species, but also that Cupriavidus is common as a symbiont of widespread species.</title>
        <authorList>
            <person name="Rouws L."/>
            <person name="Barauna A."/>
            <person name="Beukes C."/>
            <person name="Rouws J.R.C."/>
            <person name="De Faria S.M."/>
            <person name="Gross E."/>
            <person name="Bueno Dos Reis Junior F."/>
            <person name="Simon M.F."/>
            <person name="Maluk M."/>
            <person name="Odee D.W."/>
            <person name="Kenicer G."/>
            <person name="Young J.P.W."/>
            <person name="Reis V.M."/>
            <person name="Zilli J."/>
            <person name="James E.K."/>
        </authorList>
    </citation>
    <scope>NUCLEOTIDE SEQUENCE</scope>
    <source>
        <strain evidence="1">EG181B</strain>
    </source>
</reference>
<evidence type="ECO:0000313" key="2">
    <source>
        <dbReference type="Proteomes" id="UP001558850"/>
    </source>
</evidence>
<protein>
    <submittedName>
        <fullName evidence="1">Uncharacterized protein</fullName>
    </submittedName>
</protein>
<evidence type="ECO:0000313" key="1">
    <source>
        <dbReference type="EMBL" id="MEX3934828.1"/>
    </source>
</evidence>
<accession>A0ACC6U580</accession>
<keyword evidence="2" id="KW-1185">Reference proteome</keyword>
<organism evidence="1 2">
    <name type="scientific">Paraburkholderia phymatum</name>
    <dbReference type="NCBI Taxonomy" id="148447"/>
    <lineage>
        <taxon>Bacteria</taxon>
        <taxon>Pseudomonadati</taxon>
        <taxon>Pseudomonadota</taxon>
        <taxon>Betaproteobacteria</taxon>
        <taxon>Burkholderiales</taxon>
        <taxon>Burkholderiaceae</taxon>
        <taxon>Paraburkholderia</taxon>
    </lineage>
</organism>
<comment type="caution">
    <text evidence="1">The sequence shown here is derived from an EMBL/GenBank/DDBJ whole genome shotgun (WGS) entry which is preliminary data.</text>
</comment>
<dbReference type="Proteomes" id="UP001558850">
    <property type="component" value="Unassembled WGS sequence"/>
</dbReference>
<proteinExistence type="predicted"/>
<sequence length="70" mass="7519">MGSKAEAQVTYLVGEIEKFKARLDAASSQGTQTHLVKRKLAQLEAELVIARRRAAEELYALPAAVVGAHG</sequence>
<gene>
    <name evidence="1" type="ORF">AB4Y32_24075</name>
</gene>
<dbReference type="EMBL" id="JBFRCH010000015">
    <property type="protein sequence ID" value="MEX3934828.1"/>
    <property type="molecule type" value="Genomic_DNA"/>
</dbReference>
<name>A0ACC6U580_9BURK</name>